<keyword evidence="1" id="KW-1133">Transmembrane helix</keyword>
<feature type="transmembrane region" description="Helical" evidence="1">
    <location>
        <begin position="144"/>
        <end position="163"/>
    </location>
</feature>
<feature type="transmembrane region" description="Helical" evidence="1">
    <location>
        <begin position="239"/>
        <end position="262"/>
    </location>
</feature>
<evidence type="ECO:0000256" key="1">
    <source>
        <dbReference type="SAM" id="Phobius"/>
    </source>
</evidence>
<dbReference type="Proteomes" id="UP000052022">
    <property type="component" value="Unassembled WGS sequence"/>
</dbReference>
<feature type="transmembrane region" description="Helical" evidence="1">
    <location>
        <begin position="104"/>
        <end position="123"/>
    </location>
</feature>
<keyword evidence="3" id="KW-1185">Reference proteome</keyword>
<protein>
    <submittedName>
        <fullName evidence="2">Sugar (Glycoside-Pentoside-Hexuronide) transporter</fullName>
    </submittedName>
</protein>
<feature type="transmembrane region" description="Helical" evidence="1">
    <location>
        <begin position="336"/>
        <end position="359"/>
    </location>
</feature>
<feature type="transmembrane region" description="Helical" evidence="1">
    <location>
        <begin position="274"/>
        <end position="292"/>
    </location>
</feature>
<gene>
    <name evidence="2" type="ORF">TRM7557_01509</name>
</gene>
<evidence type="ECO:0000313" key="2">
    <source>
        <dbReference type="EMBL" id="CUH77709.1"/>
    </source>
</evidence>
<dbReference type="InterPro" id="IPR036259">
    <property type="entry name" value="MFS_trans_sf"/>
</dbReference>
<feature type="transmembrane region" description="Helical" evidence="1">
    <location>
        <begin position="298"/>
        <end position="324"/>
    </location>
</feature>
<dbReference type="EMBL" id="CYSD01000021">
    <property type="protein sequence ID" value="CUH77709.1"/>
    <property type="molecule type" value="Genomic_DNA"/>
</dbReference>
<reference evidence="2 3" key="1">
    <citation type="submission" date="2015-09" db="EMBL/GenBank/DDBJ databases">
        <authorList>
            <consortium name="Swine Surveillance"/>
        </authorList>
    </citation>
    <scope>NUCLEOTIDE SEQUENCE [LARGE SCALE GENOMIC DNA]</scope>
    <source>
        <strain evidence="2 3">CECT 7557</strain>
    </source>
</reference>
<dbReference type="Pfam" id="PF13347">
    <property type="entry name" value="MFS_2"/>
    <property type="match status" value="1"/>
</dbReference>
<feature type="transmembrane region" description="Helical" evidence="1">
    <location>
        <begin position="210"/>
        <end position="233"/>
    </location>
</feature>
<evidence type="ECO:0000313" key="3">
    <source>
        <dbReference type="Proteomes" id="UP000052022"/>
    </source>
</evidence>
<keyword evidence="1" id="KW-0812">Transmembrane</keyword>
<dbReference type="STRING" id="928856.SAMN04488049_107138"/>
<keyword evidence="1" id="KW-0472">Membrane</keyword>
<dbReference type="OrthoDB" id="181905at2"/>
<feature type="transmembrane region" description="Helical" evidence="1">
    <location>
        <begin position="73"/>
        <end position="92"/>
    </location>
</feature>
<proteinExistence type="predicted"/>
<name>A0A0P1G7T1_9RHOB</name>
<organism evidence="2 3">
    <name type="scientific">Tritonibacter multivorans</name>
    <dbReference type="NCBI Taxonomy" id="928856"/>
    <lineage>
        <taxon>Bacteria</taxon>
        <taxon>Pseudomonadati</taxon>
        <taxon>Pseudomonadota</taxon>
        <taxon>Alphaproteobacteria</taxon>
        <taxon>Rhodobacterales</taxon>
        <taxon>Paracoccaceae</taxon>
        <taxon>Tritonibacter</taxon>
    </lineage>
</organism>
<feature type="transmembrane region" description="Helical" evidence="1">
    <location>
        <begin position="35"/>
        <end position="52"/>
    </location>
</feature>
<feature type="transmembrane region" description="Helical" evidence="1">
    <location>
        <begin position="374"/>
        <end position="397"/>
    </location>
</feature>
<accession>A0A0P1G7T1</accession>
<sequence>MLSQLPIRVSTYAAMLAAAGLPLYIHLPQFATQELGIGLATLGAMLGLLRVLDLVQDPALGWLVDRFPNARGAMAAGAGGVMAFGFLFLFTWPATDGSLLRPALALVLIFSGFSLGTILFYSQSAALAAGDEAHMLRLAGFREGGSLTGVILAASAPALLLALGPGYGGFGVALAVLCLAATVACRPLWRVPSTPEARLTFSALRHSGALSILGLAFLNSLPVAMTSTLFLFFVEDRLVLPVLAGPFLILFFLSAALSVPFWTRAARQYGPRRVLLPAMSLAIAAFVGAALLPTGAAFGFALVCAGSGAALGADMVLLPLMFSLRLNRAGLKAGQAFGLWSAAAKLALASAAVLLLPALDLLGYRPGSSNADGLFWLTLAYAVLPCLVKLLAILMVAQLPREGALA</sequence>
<dbReference type="SUPFAM" id="SSF103473">
    <property type="entry name" value="MFS general substrate transporter"/>
    <property type="match status" value="1"/>
</dbReference>
<dbReference type="RefSeq" id="WP_058289600.1">
    <property type="nucleotide sequence ID" value="NZ_CYSD01000021.1"/>
</dbReference>
<feature type="transmembrane region" description="Helical" evidence="1">
    <location>
        <begin position="169"/>
        <end position="189"/>
    </location>
</feature>
<dbReference type="AlphaFoldDB" id="A0A0P1G7T1"/>
<feature type="transmembrane region" description="Helical" evidence="1">
    <location>
        <begin position="12"/>
        <end position="29"/>
    </location>
</feature>
<dbReference type="Gene3D" id="1.20.1250.20">
    <property type="entry name" value="MFS general substrate transporter like domains"/>
    <property type="match status" value="2"/>
</dbReference>